<proteinExistence type="predicted"/>
<dbReference type="SMART" id="SM00028">
    <property type="entry name" value="TPR"/>
    <property type="match status" value="4"/>
</dbReference>
<reference evidence="2 3" key="1">
    <citation type="submission" date="2023-05" db="EMBL/GenBank/DDBJ databases">
        <title>Streptantibioticus silvisoli sp. nov., acidotolerant actinomycetes 1 from pine litter.</title>
        <authorList>
            <person name="Swiecimska M."/>
            <person name="Golinska P."/>
            <person name="Sangal V."/>
            <person name="Wachnowicz B."/>
            <person name="Goodfellow M."/>
        </authorList>
    </citation>
    <scope>NUCLEOTIDE SEQUENCE [LARGE SCALE GENOMIC DNA]</scope>
    <source>
        <strain evidence="2 3">DSM 42109</strain>
    </source>
</reference>
<gene>
    <name evidence="2" type="ORF">NMN56_030930</name>
</gene>
<sequence>MKRNSIGGSVRGPVVQAGVVHGGVHLYHQAPSPPPPRQLFPVTAAWTDREADLERLDAALGERSSYASATVVITGVGGVGKSALAARWLRAQEEHTPDGQLYADLGGGRGVRPGAVLRRFLRALGLTRIDGDLDEVTSLWRSVTAGRRLALLLDNAADAALVRPLLPGGQGHLIAVTARRPLTDLVAEGARIHRLEPLAEAAATQLLARLVGEERVARERAALEELAGRCGHLPLALCVAASRLVALPDVSVATVAAHARTDHRIDVGTPSVTTTVHTTYQELPHRTARVYRLLGALPHIVIDVGTTAAACALAPEEAAWQLRALADVRLLESQGEHPGGGACFRLHDEVRPHAKRCVAEDENEASMTEAARRWLDWLLLTFTRAENLLTPAHQPMDRDVEYPSSQPFPFDDEEGAMRWLESHQSDLEAGVRAAETRGWDSLVWQLVHSAWPLFHRTRPLELWLDLHYRGLTAAGRCRHRGAQREMLTTLAIGLRGAGRYTEAAERASDALRLAREDGDARCEAQALHELGVCHHAQHEGQLASAVLEEAITIRERLGYRRGVGLSHLTLGLVHLEAGRAGQAIGHLTFARTELSQVPDVFDTARATAWLGRAWARGGDFEKATGLLEEALGEFRALRSARWQARALHMLGCTAEEQHQPERAQQLFTQALEIASTVSPKDAEHIREGLRRITPHKPGQQTEGTSPPTSPEGETW</sequence>
<dbReference type="RefSeq" id="WP_274047023.1">
    <property type="nucleotide sequence ID" value="NZ_JANCPR020000038.1"/>
</dbReference>
<dbReference type="SUPFAM" id="SSF52540">
    <property type="entry name" value="P-loop containing nucleoside triphosphate hydrolases"/>
    <property type="match status" value="1"/>
</dbReference>
<dbReference type="EMBL" id="JANCPR020000038">
    <property type="protein sequence ID" value="MDJ1136285.1"/>
    <property type="molecule type" value="Genomic_DNA"/>
</dbReference>
<dbReference type="SUPFAM" id="SSF48452">
    <property type="entry name" value="TPR-like"/>
    <property type="match status" value="1"/>
</dbReference>
<name>A0ABT7A4N9_9ACTN</name>
<dbReference type="Gene3D" id="1.25.40.10">
    <property type="entry name" value="Tetratricopeptide repeat domain"/>
    <property type="match status" value="1"/>
</dbReference>
<keyword evidence="3" id="KW-1185">Reference proteome</keyword>
<evidence type="ECO:0000256" key="1">
    <source>
        <dbReference type="SAM" id="MobiDB-lite"/>
    </source>
</evidence>
<evidence type="ECO:0000313" key="3">
    <source>
        <dbReference type="Proteomes" id="UP001214441"/>
    </source>
</evidence>
<dbReference type="PRINTS" id="PR00364">
    <property type="entry name" value="DISEASERSIST"/>
</dbReference>
<evidence type="ECO:0000313" key="2">
    <source>
        <dbReference type="EMBL" id="MDJ1136285.1"/>
    </source>
</evidence>
<protein>
    <submittedName>
        <fullName evidence="2">Tetratricopeptide repeat protein</fullName>
    </submittedName>
</protein>
<comment type="caution">
    <text evidence="2">The sequence shown here is derived from an EMBL/GenBank/DDBJ whole genome shotgun (WGS) entry which is preliminary data.</text>
</comment>
<feature type="region of interest" description="Disordered" evidence="1">
    <location>
        <begin position="690"/>
        <end position="715"/>
    </location>
</feature>
<dbReference type="InterPro" id="IPR011990">
    <property type="entry name" value="TPR-like_helical_dom_sf"/>
</dbReference>
<dbReference type="Pfam" id="PF13424">
    <property type="entry name" value="TPR_12"/>
    <property type="match status" value="1"/>
</dbReference>
<dbReference type="Proteomes" id="UP001214441">
    <property type="component" value="Unassembled WGS sequence"/>
</dbReference>
<dbReference type="PANTHER" id="PTHR47691">
    <property type="entry name" value="REGULATOR-RELATED"/>
    <property type="match status" value="1"/>
</dbReference>
<dbReference type="Gene3D" id="3.40.50.300">
    <property type="entry name" value="P-loop containing nucleotide triphosphate hydrolases"/>
    <property type="match status" value="1"/>
</dbReference>
<accession>A0ABT7A4N9</accession>
<dbReference type="PANTHER" id="PTHR47691:SF3">
    <property type="entry name" value="HTH-TYPE TRANSCRIPTIONAL REGULATOR RV0890C-RELATED"/>
    <property type="match status" value="1"/>
</dbReference>
<dbReference type="InterPro" id="IPR019734">
    <property type="entry name" value="TPR_rpt"/>
</dbReference>
<dbReference type="InterPro" id="IPR027417">
    <property type="entry name" value="P-loop_NTPase"/>
</dbReference>
<organism evidence="2 3">
    <name type="scientific">Streptomyces iconiensis</name>
    <dbReference type="NCBI Taxonomy" id="1384038"/>
    <lineage>
        <taxon>Bacteria</taxon>
        <taxon>Bacillati</taxon>
        <taxon>Actinomycetota</taxon>
        <taxon>Actinomycetes</taxon>
        <taxon>Kitasatosporales</taxon>
        <taxon>Streptomycetaceae</taxon>
        <taxon>Streptomyces</taxon>
    </lineage>
</organism>